<evidence type="ECO:0000256" key="1">
    <source>
        <dbReference type="SAM" id="SignalP"/>
    </source>
</evidence>
<accession>A0A4Y6V0R5</accession>
<dbReference type="EMBL" id="CP041217">
    <property type="protein sequence ID" value="QDH21865.1"/>
    <property type="molecule type" value="Genomic_DNA"/>
</dbReference>
<dbReference type="PANTHER" id="PTHR30383">
    <property type="entry name" value="THIOESTERASE 1/PROTEASE 1/LYSOPHOSPHOLIPASE L1"/>
    <property type="match status" value="1"/>
</dbReference>
<dbReference type="Proteomes" id="UP000316968">
    <property type="component" value="Chromosome"/>
</dbReference>
<dbReference type="Gene3D" id="3.40.50.1110">
    <property type="entry name" value="SGNH hydrolase"/>
    <property type="match status" value="1"/>
</dbReference>
<dbReference type="RefSeq" id="WP_141448409.1">
    <property type="nucleotide sequence ID" value="NZ_CP041217.1"/>
</dbReference>
<dbReference type="InterPro" id="IPR036514">
    <property type="entry name" value="SGNH_hydro_sf"/>
</dbReference>
<gene>
    <name evidence="4" type="ORF">FFV09_14040</name>
</gene>
<dbReference type="SUPFAM" id="SSF52266">
    <property type="entry name" value="SGNH hydrolase"/>
    <property type="match status" value="1"/>
</dbReference>
<dbReference type="OrthoDB" id="2987164at2"/>
<protein>
    <submittedName>
        <fullName evidence="4">Copper amine oxidase</fullName>
    </submittedName>
</protein>
<dbReference type="InterPro" id="IPR051532">
    <property type="entry name" value="Ester_Hydrolysis_Enzymes"/>
</dbReference>
<evidence type="ECO:0000313" key="5">
    <source>
        <dbReference type="Proteomes" id="UP000316968"/>
    </source>
</evidence>
<dbReference type="Gene3D" id="3.30.457.10">
    <property type="entry name" value="Copper amine oxidase-like, N-terminal domain"/>
    <property type="match status" value="1"/>
</dbReference>
<keyword evidence="5" id="KW-1185">Reference proteome</keyword>
<dbReference type="InterPro" id="IPR036582">
    <property type="entry name" value="Mao_N_sf"/>
</dbReference>
<feature type="domain" description="Copper amine oxidase-like N-terminal" evidence="2">
    <location>
        <begin position="300"/>
        <end position="410"/>
    </location>
</feature>
<proteinExistence type="predicted"/>
<feature type="chain" id="PRO_5021470646" evidence="1">
    <location>
        <begin position="33"/>
        <end position="413"/>
    </location>
</feature>
<evidence type="ECO:0000259" key="2">
    <source>
        <dbReference type="Pfam" id="PF07833"/>
    </source>
</evidence>
<feature type="signal peptide" evidence="1">
    <location>
        <begin position="1"/>
        <end position="32"/>
    </location>
</feature>
<evidence type="ECO:0000313" key="4">
    <source>
        <dbReference type="EMBL" id="QDH21865.1"/>
    </source>
</evidence>
<dbReference type="AlphaFoldDB" id="A0A4Y6V0R5"/>
<dbReference type="KEGG" id="saca:FFV09_14040"/>
<evidence type="ECO:0000259" key="3">
    <source>
        <dbReference type="Pfam" id="PF13472"/>
    </source>
</evidence>
<organism evidence="4 5">
    <name type="scientific">Saccharibacillus brassicae</name>
    <dbReference type="NCBI Taxonomy" id="2583377"/>
    <lineage>
        <taxon>Bacteria</taxon>
        <taxon>Bacillati</taxon>
        <taxon>Bacillota</taxon>
        <taxon>Bacilli</taxon>
        <taxon>Bacillales</taxon>
        <taxon>Paenibacillaceae</taxon>
        <taxon>Saccharibacillus</taxon>
    </lineage>
</organism>
<dbReference type="Pfam" id="PF13472">
    <property type="entry name" value="Lipase_GDSL_2"/>
    <property type="match status" value="1"/>
</dbReference>
<dbReference type="InterPro" id="IPR013830">
    <property type="entry name" value="SGNH_hydro"/>
</dbReference>
<dbReference type="SUPFAM" id="SSF55383">
    <property type="entry name" value="Copper amine oxidase, domain N"/>
    <property type="match status" value="1"/>
</dbReference>
<feature type="domain" description="SGNH hydrolase-type esterase" evidence="3">
    <location>
        <begin position="42"/>
        <end position="271"/>
    </location>
</feature>
<sequence length="413" mass="44150">MNILSKKGWKALICTALVLPAFGLAGASHTFAAEDTYKIVSFGDSLTTGYEPQKTAAEYYGFVPRLEEQSRFHGRTEVDNYGISGLNSAGLERYVEALRANANTTADDIQPGLRDPNAAVFAAGVTAARTDVAEADVITITIGGNDLLPLLTSGKLPTAAELTPQVAALLQAYAVNLDQVLSDLREINPNARIVIADQYQPIPAVAAKELYATLNQASAAYATTLNTVVAAQNAAGGHVESVSVAPLFIGREMQLTHIARQDIHPNQVGYETLAKAFAEQIWQEYRTLGKTVPATTVAVVVAGKELNTAFKPILKNGTTFVVLRDITDGLGAELKWNNKTSTASIDFDGRSVGIPVGQKTITVNGQKTAIQIPAFTEKVNGQSKTYVPLAVLADGLGFEVQYTPRLRTVFVNR</sequence>
<dbReference type="InterPro" id="IPR012854">
    <property type="entry name" value="Cu_amine_oxidase-like_N"/>
</dbReference>
<dbReference type="Pfam" id="PF07833">
    <property type="entry name" value="Cu_amine_oxidN1"/>
    <property type="match status" value="1"/>
</dbReference>
<reference evidence="4 5" key="1">
    <citation type="submission" date="2019-06" db="EMBL/GenBank/DDBJ databases">
        <title>Saccharibacillus brassicae sp. nov., an endophytic bacterium isolated from Chinese cabbage seeds (Brassica pekinensis).</title>
        <authorList>
            <person name="Jiang L."/>
            <person name="Lee J."/>
            <person name="Kim S.W."/>
        </authorList>
    </citation>
    <scope>NUCLEOTIDE SEQUENCE [LARGE SCALE GENOMIC DNA]</scope>
    <source>
        <strain evidence="5">KCTC 43072 / ATSA2</strain>
    </source>
</reference>
<dbReference type="GO" id="GO:0004622">
    <property type="term" value="F:phosphatidylcholine lysophospholipase activity"/>
    <property type="evidence" value="ECO:0007669"/>
    <property type="project" value="TreeGrafter"/>
</dbReference>
<dbReference type="PANTHER" id="PTHR30383:SF27">
    <property type="entry name" value="SPORE GERMINATION LIPASE LIPC"/>
    <property type="match status" value="1"/>
</dbReference>
<keyword evidence="1" id="KW-0732">Signal</keyword>
<name>A0A4Y6V0R5_SACBS</name>